<keyword evidence="2" id="KW-0687">Ribonucleoprotein</keyword>
<dbReference type="EMBL" id="JAUCGR010000003">
    <property type="protein sequence ID" value="MDM7832348.1"/>
    <property type="molecule type" value="Genomic_DNA"/>
</dbReference>
<evidence type="ECO:0000313" key="3">
    <source>
        <dbReference type="Proteomes" id="UP001321453"/>
    </source>
</evidence>
<dbReference type="Pfam" id="PF00542">
    <property type="entry name" value="Ribosomal_L12"/>
    <property type="match status" value="1"/>
</dbReference>
<dbReference type="Proteomes" id="UP001321453">
    <property type="component" value="Unassembled WGS sequence"/>
</dbReference>
<accession>A0ABT7S9P7</accession>
<dbReference type="InterPro" id="IPR014719">
    <property type="entry name" value="Ribosomal_bL12_C/ClpS-like"/>
</dbReference>
<gene>
    <name evidence="2" type="ORF">QRT05_13470</name>
</gene>
<keyword evidence="2" id="KW-0689">Ribosomal protein</keyword>
<protein>
    <submittedName>
        <fullName evidence="2">Ribosomal protein L7/L12</fullName>
    </submittedName>
</protein>
<evidence type="ECO:0000313" key="2">
    <source>
        <dbReference type="EMBL" id="MDM7832348.1"/>
    </source>
</evidence>
<dbReference type="SUPFAM" id="SSF54736">
    <property type="entry name" value="ClpS-like"/>
    <property type="match status" value="1"/>
</dbReference>
<comment type="caution">
    <text evidence="2">The sequence shown here is derived from an EMBL/GenBank/DDBJ whole genome shotgun (WGS) entry which is preliminary data.</text>
</comment>
<name>A0ABT7S9P7_9CELL</name>
<dbReference type="InterPro" id="IPR013823">
    <property type="entry name" value="Ribosomal_bL12_C"/>
</dbReference>
<proteinExistence type="predicted"/>
<evidence type="ECO:0000259" key="1">
    <source>
        <dbReference type="Pfam" id="PF00542"/>
    </source>
</evidence>
<organism evidence="2 3">
    <name type="scientific">Cellulomonas edaphi</name>
    <dbReference type="NCBI Taxonomy" id="3053468"/>
    <lineage>
        <taxon>Bacteria</taxon>
        <taxon>Bacillati</taxon>
        <taxon>Actinomycetota</taxon>
        <taxon>Actinomycetes</taxon>
        <taxon>Micrococcales</taxon>
        <taxon>Cellulomonadaceae</taxon>
        <taxon>Cellulomonas</taxon>
    </lineage>
</organism>
<sequence length="163" mass="17140">MTTIPVVRVMSAIRRALPRVAGVSAGTLLTMPPVGSDLLMAVGIFVTYTSLPARPLNWWRYIVTGTKPRSAPHASYTQPGDCAVELHAVRDLGFELPLAIRHATGVTLEEATSMAENTPATIATHLSRASAQRVRRNVEQAGGVAVVTTVGDPLHPANGPAAG</sequence>
<keyword evidence="3" id="KW-1185">Reference proteome</keyword>
<dbReference type="Gene3D" id="3.30.1390.10">
    <property type="match status" value="1"/>
</dbReference>
<reference evidence="2 3" key="1">
    <citation type="submission" date="2023-06" db="EMBL/GenBank/DDBJ databases">
        <title>Cellulomonas sp. MW9 Whole genome sequence.</title>
        <authorList>
            <person name="Park S."/>
        </authorList>
    </citation>
    <scope>NUCLEOTIDE SEQUENCE [LARGE SCALE GENOMIC DNA]</scope>
    <source>
        <strain evidence="2 3">MW9</strain>
    </source>
</reference>
<feature type="domain" description="Large ribosomal subunit protein bL12 C-terminal" evidence="1">
    <location>
        <begin position="99"/>
        <end position="144"/>
    </location>
</feature>
<dbReference type="RefSeq" id="WP_289447799.1">
    <property type="nucleotide sequence ID" value="NZ_JAUCGR010000003.1"/>
</dbReference>
<dbReference type="GO" id="GO:0005840">
    <property type="term" value="C:ribosome"/>
    <property type="evidence" value="ECO:0007669"/>
    <property type="project" value="UniProtKB-KW"/>
</dbReference>